<dbReference type="Proteomes" id="UP001281761">
    <property type="component" value="Unassembled WGS sequence"/>
</dbReference>
<gene>
    <name evidence="1" type="ORF">BLNAU_8199</name>
</gene>
<evidence type="ECO:0000313" key="1">
    <source>
        <dbReference type="EMBL" id="KAK2956746.1"/>
    </source>
</evidence>
<comment type="caution">
    <text evidence="1">The sequence shown here is derived from an EMBL/GenBank/DDBJ whole genome shotgun (WGS) entry which is preliminary data.</text>
</comment>
<proteinExistence type="predicted"/>
<protein>
    <submittedName>
        <fullName evidence="1">Uncharacterized protein</fullName>
    </submittedName>
</protein>
<accession>A0ABQ9XZ39</accession>
<dbReference type="EMBL" id="JARBJD010000052">
    <property type="protein sequence ID" value="KAK2956746.1"/>
    <property type="molecule type" value="Genomic_DNA"/>
</dbReference>
<reference evidence="1 2" key="1">
    <citation type="journal article" date="2022" name="bioRxiv">
        <title>Genomics of Preaxostyla Flagellates Illuminates Evolutionary Transitions and the Path Towards Mitochondrial Loss.</title>
        <authorList>
            <person name="Novak L.V.F."/>
            <person name="Treitli S.C."/>
            <person name="Pyrih J."/>
            <person name="Halakuc P."/>
            <person name="Pipaliya S.V."/>
            <person name="Vacek V."/>
            <person name="Brzon O."/>
            <person name="Soukal P."/>
            <person name="Eme L."/>
            <person name="Dacks J.B."/>
            <person name="Karnkowska A."/>
            <person name="Elias M."/>
            <person name="Hampl V."/>
        </authorList>
    </citation>
    <scope>NUCLEOTIDE SEQUENCE [LARGE SCALE GENOMIC DNA]</scope>
    <source>
        <strain evidence="1">NAU3</strain>
        <tissue evidence="1">Gut</tissue>
    </source>
</reference>
<name>A0ABQ9XZ39_9EUKA</name>
<organism evidence="1 2">
    <name type="scientific">Blattamonas nauphoetae</name>
    <dbReference type="NCBI Taxonomy" id="2049346"/>
    <lineage>
        <taxon>Eukaryota</taxon>
        <taxon>Metamonada</taxon>
        <taxon>Preaxostyla</taxon>
        <taxon>Oxymonadida</taxon>
        <taxon>Blattamonas</taxon>
    </lineage>
</organism>
<sequence>MGPEKFGLWADKYARMAGFARMAGCAVTVLRMDEVEITKQNHPRPKAGLCDVKIRLGMEEVEREGWGK</sequence>
<evidence type="ECO:0000313" key="2">
    <source>
        <dbReference type="Proteomes" id="UP001281761"/>
    </source>
</evidence>
<keyword evidence="2" id="KW-1185">Reference proteome</keyword>